<evidence type="ECO:0000313" key="3">
    <source>
        <dbReference type="Proteomes" id="UP001221757"/>
    </source>
</evidence>
<reference evidence="2" key="1">
    <citation type="submission" date="2023-03" db="EMBL/GenBank/DDBJ databases">
        <title>Massive genome expansion in bonnet fungi (Mycena s.s.) driven by repeated elements and novel gene families across ecological guilds.</title>
        <authorList>
            <consortium name="Lawrence Berkeley National Laboratory"/>
            <person name="Harder C.B."/>
            <person name="Miyauchi S."/>
            <person name="Viragh M."/>
            <person name="Kuo A."/>
            <person name="Thoen E."/>
            <person name="Andreopoulos B."/>
            <person name="Lu D."/>
            <person name="Skrede I."/>
            <person name="Drula E."/>
            <person name="Henrissat B."/>
            <person name="Morin E."/>
            <person name="Kohler A."/>
            <person name="Barry K."/>
            <person name="LaButti K."/>
            <person name="Morin E."/>
            <person name="Salamov A."/>
            <person name="Lipzen A."/>
            <person name="Mereny Z."/>
            <person name="Hegedus B."/>
            <person name="Baldrian P."/>
            <person name="Stursova M."/>
            <person name="Weitz H."/>
            <person name="Taylor A."/>
            <person name="Grigoriev I.V."/>
            <person name="Nagy L.G."/>
            <person name="Martin F."/>
            <person name="Kauserud H."/>
        </authorList>
    </citation>
    <scope>NUCLEOTIDE SEQUENCE</scope>
    <source>
        <strain evidence="2">CBHHK067</strain>
    </source>
</reference>
<name>A0AAD7C381_MYCRO</name>
<sequence>MSSSCVTLVSATAPTPLVVAHIPRSAPIAPATTNPVDDFFGVARTSSRTYDSRDVPPPYVDAPEYAMRAAEPVTLAMYLFKFGFLFPPFWIMGVIILLSPLRAPAPVDTPGAWLPEKTAAERALILKRMRTVELKWARRCLYALLGLIHIIIALVIGVVVWHALRKM</sequence>
<evidence type="ECO:0000256" key="1">
    <source>
        <dbReference type="SAM" id="Phobius"/>
    </source>
</evidence>
<feature type="transmembrane region" description="Helical" evidence="1">
    <location>
        <begin position="75"/>
        <end position="98"/>
    </location>
</feature>
<keyword evidence="1" id="KW-0812">Transmembrane</keyword>
<keyword evidence="1" id="KW-1133">Transmembrane helix</keyword>
<accession>A0AAD7C381</accession>
<feature type="transmembrane region" description="Helical" evidence="1">
    <location>
        <begin position="140"/>
        <end position="164"/>
    </location>
</feature>
<comment type="caution">
    <text evidence="2">The sequence shown here is derived from an EMBL/GenBank/DDBJ whole genome shotgun (WGS) entry which is preliminary data.</text>
</comment>
<dbReference type="AlphaFoldDB" id="A0AAD7C381"/>
<dbReference type="Proteomes" id="UP001221757">
    <property type="component" value="Unassembled WGS sequence"/>
</dbReference>
<keyword evidence="1" id="KW-0472">Membrane</keyword>
<keyword evidence="3" id="KW-1185">Reference proteome</keyword>
<proteinExistence type="predicted"/>
<organism evidence="2 3">
    <name type="scientific">Mycena rosella</name>
    <name type="common">Pink bonnet</name>
    <name type="synonym">Agaricus rosellus</name>
    <dbReference type="NCBI Taxonomy" id="1033263"/>
    <lineage>
        <taxon>Eukaryota</taxon>
        <taxon>Fungi</taxon>
        <taxon>Dikarya</taxon>
        <taxon>Basidiomycota</taxon>
        <taxon>Agaricomycotina</taxon>
        <taxon>Agaricomycetes</taxon>
        <taxon>Agaricomycetidae</taxon>
        <taxon>Agaricales</taxon>
        <taxon>Marasmiineae</taxon>
        <taxon>Mycenaceae</taxon>
        <taxon>Mycena</taxon>
    </lineage>
</organism>
<evidence type="ECO:0008006" key="4">
    <source>
        <dbReference type="Google" id="ProtNLM"/>
    </source>
</evidence>
<protein>
    <recommendedName>
        <fullName evidence="4">Transmembrane protein</fullName>
    </recommendedName>
</protein>
<evidence type="ECO:0000313" key="2">
    <source>
        <dbReference type="EMBL" id="KAJ7638141.1"/>
    </source>
</evidence>
<dbReference type="EMBL" id="JARKIE010000442">
    <property type="protein sequence ID" value="KAJ7638141.1"/>
    <property type="molecule type" value="Genomic_DNA"/>
</dbReference>
<gene>
    <name evidence="2" type="ORF">B0H17DRAFT_1106290</name>
</gene>